<dbReference type="AlphaFoldDB" id="A0A7Z0NA22"/>
<protein>
    <submittedName>
        <fullName evidence="2">Uncharacterized protein</fullName>
    </submittedName>
</protein>
<dbReference type="Proteomes" id="UP000520876">
    <property type="component" value="Unassembled WGS sequence"/>
</dbReference>
<dbReference type="EMBL" id="JACCGK010000016">
    <property type="protein sequence ID" value="NYT74223.1"/>
    <property type="molecule type" value="Genomic_DNA"/>
</dbReference>
<gene>
    <name evidence="2" type="ORF">HZU72_17570</name>
</gene>
<name>A0A7Z0NA22_9GAMM</name>
<accession>A0A7Z0NA22</accession>
<sequence length="56" mass="6776">MAKPPHTKHIRIASRPTARRRDVDDKDAERFRLRLTNDQRRADLALQRQLKEVWEL</sequence>
<comment type="caution">
    <text evidence="2">The sequence shown here is derived from an EMBL/GenBank/DDBJ whole genome shotgun (WGS) entry which is preliminary data.</text>
</comment>
<feature type="region of interest" description="Disordered" evidence="1">
    <location>
        <begin position="1"/>
        <end position="26"/>
    </location>
</feature>
<keyword evidence="3" id="KW-1185">Reference proteome</keyword>
<dbReference type="RefSeq" id="WP_180094443.1">
    <property type="nucleotide sequence ID" value="NZ_JACCGK010000016.1"/>
</dbReference>
<feature type="compositionally biased region" description="Basic residues" evidence="1">
    <location>
        <begin position="1"/>
        <end position="12"/>
    </location>
</feature>
<evidence type="ECO:0000313" key="2">
    <source>
        <dbReference type="EMBL" id="NYT74223.1"/>
    </source>
</evidence>
<evidence type="ECO:0000256" key="1">
    <source>
        <dbReference type="SAM" id="MobiDB-lite"/>
    </source>
</evidence>
<proteinExistence type="predicted"/>
<evidence type="ECO:0000313" key="3">
    <source>
        <dbReference type="Proteomes" id="UP000520876"/>
    </source>
</evidence>
<reference evidence="2 3" key="1">
    <citation type="submission" date="2020-07" db="EMBL/GenBank/DDBJ databases">
        <title>Halomonas sp. QX-2 draft genome sequence.</title>
        <authorList>
            <person name="Qiu X."/>
        </authorList>
    </citation>
    <scope>NUCLEOTIDE SEQUENCE [LARGE SCALE GENOMIC DNA]</scope>
    <source>
        <strain evidence="2 3">QX-2</strain>
    </source>
</reference>
<organism evidence="2 3">
    <name type="scientific">Vreelandella sedimenti</name>
    <dbReference type="NCBI Taxonomy" id="2729618"/>
    <lineage>
        <taxon>Bacteria</taxon>
        <taxon>Pseudomonadati</taxon>
        <taxon>Pseudomonadota</taxon>
        <taxon>Gammaproteobacteria</taxon>
        <taxon>Oceanospirillales</taxon>
        <taxon>Halomonadaceae</taxon>
        <taxon>Vreelandella</taxon>
    </lineage>
</organism>